<dbReference type="SUPFAM" id="SSF111283">
    <property type="entry name" value="Putative modulator of DNA gyrase, PmbA/TldD"/>
    <property type="match status" value="1"/>
</dbReference>
<accession>A0A2Z4Y216</accession>
<dbReference type="EMBL" id="CP030759">
    <property type="protein sequence ID" value="AXA35074.1"/>
    <property type="molecule type" value="Genomic_DNA"/>
</dbReference>
<dbReference type="InterPro" id="IPR036059">
    <property type="entry name" value="TldD/PmbA_sf"/>
</dbReference>
<evidence type="ECO:0000256" key="1">
    <source>
        <dbReference type="ARBA" id="ARBA00005836"/>
    </source>
</evidence>
<evidence type="ECO:0000259" key="3">
    <source>
        <dbReference type="Pfam" id="PF19289"/>
    </source>
</evidence>
<evidence type="ECO:0000259" key="2">
    <source>
        <dbReference type="Pfam" id="PF01523"/>
    </source>
</evidence>
<dbReference type="Pfam" id="PF19289">
    <property type="entry name" value="PmbA_TldD_3rd"/>
    <property type="match status" value="1"/>
</dbReference>
<dbReference type="Proteomes" id="UP000262583">
    <property type="component" value="Chromosome"/>
</dbReference>
<evidence type="ECO:0000313" key="4">
    <source>
        <dbReference type="EMBL" id="AXA35074.1"/>
    </source>
</evidence>
<sequence length="445" mass="49078">MPVPKTVNRLRAILRSIRRDPCEIGYSRRINGLTRFMKNRIHQNTVSEERLVWIRVIVDGRAGIALTNRFDQDSLASAAKQAEKIARNMPQSNVPVTLPSEIPLADTLSFDEFTARAQPYDRAETLRRLFCRAQGQSVELSGALSTSENTLCIVNTEGVESYQTWTRAELNLVATKGALSGRSYWVSNALSEVPFDEQLEEALKLVTRSESLGSVDLPCETTVVLDHLAVGQLVGFLGWMAFGAKQYLEGQSPLCNRLGKRICSSKVTIWDDGLDPEGMPRVFDYEGVARKRVVLVEKGIAKGLVTDSRTAAQLQMPNTGHAAPPTSDEGPQAENLFMAGGRSTLERLIHSTENGIYVRNFHYVNVVDPITTTITGMTRDGTYRIANGRLVEPLPNLRFTVEVLDVLNRITALTAETRRVEGVTGVAVVPAIKVQRFGFTSASEA</sequence>
<dbReference type="InterPro" id="IPR002510">
    <property type="entry name" value="Metalloprtase-TldD/E_N"/>
</dbReference>
<dbReference type="Gene3D" id="3.30.2290.10">
    <property type="entry name" value="PmbA/TldD superfamily"/>
    <property type="match status" value="1"/>
</dbReference>
<reference evidence="4 5" key="1">
    <citation type="submission" date="2018-05" db="EMBL/GenBank/DDBJ databases">
        <title>A metagenomic window into the 2 km-deep terrestrial subsurface aquifer revealed taxonomically and functionally diverse microbial community comprising novel uncultured bacterial lineages.</title>
        <authorList>
            <person name="Kadnikov V.V."/>
            <person name="Mardanov A.V."/>
            <person name="Beletsky A.V."/>
            <person name="Banks D."/>
            <person name="Pimenov N.V."/>
            <person name="Frank Y.A."/>
            <person name="Karnachuk O.V."/>
            <person name="Ravin N.V."/>
        </authorList>
    </citation>
    <scope>NUCLEOTIDE SEQUENCE [LARGE SCALE GENOMIC DNA]</scope>
    <source>
        <strain evidence="4">BY</strain>
    </source>
</reference>
<protein>
    <submittedName>
        <fullName evidence="4">TldE protein, part of TldE/TldD proteolytic complex</fullName>
    </submittedName>
</protein>
<dbReference type="GO" id="GO:0006508">
    <property type="term" value="P:proteolysis"/>
    <property type="evidence" value="ECO:0007669"/>
    <property type="project" value="InterPro"/>
</dbReference>
<proteinExistence type="inferred from homology"/>
<gene>
    <name evidence="4" type="ORF">BRCON_0297</name>
</gene>
<dbReference type="Pfam" id="PF01523">
    <property type="entry name" value="PmbA_TldD_1st"/>
    <property type="match status" value="1"/>
</dbReference>
<organism evidence="4 5">
    <name type="scientific">Sumerlaea chitinivorans</name>
    <dbReference type="NCBI Taxonomy" id="2250252"/>
    <lineage>
        <taxon>Bacteria</taxon>
        <taxon>Candidatus Sumerlaeota</taxon>
        <taxon>Candidatus Sumerlaeia</taxon>
        <taxon>Candidatus Sumerlaeales</taxon>
        <taxon>Candidatus Sumerlaeaceae</taxon>
        <taxon>Candidatus Sumerlaea</taxon>
    </lineage>
</organism>
<name>A0A2Z4Y216_SUMC1</name>
<feature type="domain" description="Metalloprotease TldD/E C-terminal" evidence="3">
    <location>
        <begin position="219"/>
        <end position="440"/>
    </location>
</feature>
<feature type="domain" description="Metalloprotease TldD/E N-terminal" evidence="2">
    <location>
        <begin position="22"/>
        <end position="86"/>
    </location>
</feature>
<comment type="similarity">
    <text evidence="1">Belongs to the peptidase U62 family.</text>
</comment>
<dbReference type="KEGG" id="schv:BRCON_0297"/>
<dbReference type="GO" id="GO:0008237">
    <property type="term" value="F:metallopeptidase activity"/>
    <property type="evidence" value="ECO:0007669"/>
    <property type="project" value="InterPro"/>
</dbReference>
<dbReference type="InterPro" id="IPR035068">
    <property type="entry name" value="TldD/PmbA_N"/>
</dbReference>
<evidence type="ECO:0000313" key="5">
    <source>
        <dbReference type="Proteomes" id="UP000262583"/>
    </source>
</evidence>
<dbReference type="InterPro" id="IPR045569">
    <property type="entry name" value="Metalloprtase-TldD/E_C"/>
</dbReference>
<dbReference type="PANTHER" id="PTHR43666">
    <property type="entry name" value="TLDD PROTEIN"/>
    <property type="match status" value="1"/>
</dbReference>
<dbReference type="PANTHER" id="PTHR43666:SF1">
    <property type="entry name" value="CONSERVED PROTEIN"/>
    <property type="match status" value="1"/>
</dbReference>
<dbReference type="AlphaFoldDB" id="A0A2Z4Y216"/>